<dbReference type="PROSITE" id="PS50878">
    <property type="entry name" value="RT_POL"/>
    <property type="match status" value="1"/>
</dbReference>
<dbReference type="EMBL" id="LR738918">
    <property type="protein sequence ID" value="VZL70134.1"/>
    <property type="molecule type" value="Genomic_DNA"/>
</dbReference>
<accession>A0A654IBQ0</accession>
<name>A0A654IBQ0_9ROSI</name>
<feature type="domain" description="Reverse transcriptase" evidence="1">
    <location>
        <begin position="51"/>
        <end position="221"/>
    </location>
</feature>
<dbReference type="Gene3D" id="3.30.70.270">
    <property type="match status" value="1"/>
</dbReference>
<evidence type="ECO:0000259" key="1">
    <source>
        <dbReference type="PROSITE" id="PS50878"/>
    </source>
</evidence>
<dbReference type="AlphaFoldDB" id="A0A654IBQ0"/>
<dbReference type="Proteomes" id="UP000425232">
    <property type="component" value="Mitochondrion mt_Boe"/>
</dbReference>
<keyword evidence="2" id="KW-0496">Mitochondrion</keyword>
<dbReference type="InterPro" id="IPR053134">
    <property type="entry name" value="RNA-dir_DNA_polymerase"/>
</dbReference>
<reference evidence="3" key="1">
    <citation type="submission" date="2019-11" db="EMBL/GenBank/DDBJ databases">
        <authorList>
            <person name="Holtgraewe L D."/>
            <person name="Pucker B."/>
            <person name="Weisshaar B."/>
        </authorList>
    </citation>
    <scope>NUCLEOTIDE SEQUENCE [LARGE SCALE GENOMIC DNA]</scope>
</reference>
<dbReference type="InterPro" id="IPR043128">
    <property type="entry name" value="Rev_trsase/Diguanyl_cyclase"/>
</dbReference>
<protein>
    <submittedName>
        <fullName evidence="2">Orf333 protein</fullName>
    </submittedName>
</protein>
<dbReference type="Pfam" id="PF00078">
    <property type="entry name" value="RVT_1"/>
    <property type="match status" value="1"/>
</dbReference>
<proteinExistence type="predicted"/>
<sequence length="221" mass="25479">MSCLMSSIIRNRLEGKLIMDLVPVTKPPARAPYRMSQPELAELRKKLKELLDAGLLQPAKSPYGAPVLFQKKQDGSLRMCVDYRALNKVTFRNNYPIPLVADCFDPLSKARVFTKLDLRSGYWQVRISEGDESKTTCVTRYGAYEFLVMPFGLTNAPATFCTLMNQVVRDYLENFVVVYLDDIVIYSSSFEEHSVHLRKVFTRLREHELYVVEMLFCLNED</sequence>
<evidence type="ECO:0000313" key="2">
    <source>
        <dbReference type="EMBL" id="VZL70134.1"/>
    </source>
</evidence>
<dbReference type="InterPro" id="IPR043502">
    <property type="entry name" value="DNA/RNA_pol_sf"/>
</dbReference>
<dbReference type="CDD" id="cd01647">
    <property type="entry name" value="RT_LTR"/>
    <property type="match status" value="1"/>
</dbReference>
<gene>
    <name evidence="2" type="primary">orf333</name>
</gene>
<dbReference type="Gene3D" id="3.10.10.10">
    <property type="entry name" value="HIV Type 1 Reverse Transcriptase, subunit A, domain 1"/>
    <property type="match status" value="1"/>
</dbReference>
<dbReference type="PANTHER" id="PTHR24559:SF436">
    <property type="entry name" value="RNA-DIRECTED DNA POLYMERASE HOMOLOG"/>
    <property type="match status" value="1"/>
</dbReference>
<dbReference type="SMR" id="A0A654IBQ0"/>
<organism evidence="2 3">
    <name type="scientific">Vitis riparia x Vitis cinerea</name>
    <dbReference type="NCBI Taxonomy" id="2018007"/>
    <lineage>
        <taxon>Eukaryota</taxon>
        <taxon>Viridiplantae</taxon>
        <taxon>Streptophyta</taxon>
        <taxon>Embryophyta</taxon>
        <taxon>Tracheophyta</taxon>
        <taxon>Spermatophyta</taxon>
        <taxon>Magnoliopsida</taxon>
        <taxon>eudicotyledons</taxon>
        <taxon>Gunneridae</taxon>
        <taxon>Pentapetalae</taxon>
        <taxon>rosids</taxon>
        <taxon>Vitales</taxon>
        <taxon>Vitaceae</taxon>
        <taxon>Viteae</taxon>
        <taxon>Vitis</taxon>
    </lineage>
</organism>
<dbReference type="SUPFAM" id="SSF56672">
    <property type="entry name" value="DNA/RNA polymerases"/>
    <property type="match status" value="1"/>
</dbReference>
<dbReference type="PANTHER" id="PTHR24559">
    <property type="entry name" value="TRANSPOSON TY3-I GAG-POL POLYPROTEIN"/>
    <property type="match status" value="1"/>
</dbReference>
<dbReference type="InterPro" id="IPR000477">
    <property type="entry name" value="RT_dom"/>
</dbReference>
<evidence type="ECO:0000313" key="3">
    <source>
        <dbReference type="Proteomes" id="UP000425232"/>
    </source>
</evidence>
<geneLocation type="mitochondrion" evidence="2"/>